<keyword evidence="1" id="KW-0472">Membrane</keyword>
<dbReference type="EMBL" id="JAMYWD010000006">
    <property type="protein sequence ID" value="KAJ4969307.1"/>
    <property type="molecule type" value="Genomic_DNA"/>
</dbReference>
<dbReference type="AlphaFoldDB" id="A0A9Q0KF33"/>
<keyword evidence="1" id="KW-1133">Transmembrane helix</keyword>
<evidence type="ECO:0000313" key="2">
    <source>
        <dbReference type="EMBL" id="KAJ4969307.1"/>
    </source>
</evidence>
<sequence length="120" mass="13756">MLSNIWIPCSWHRISCLSFSGNLYQCFYLASHVSPLQLNVWNITCNLVVTYHIRATGTCTLYFIEEGSILGLIFYFLLENGYFWCFVFFSPEVIEMKRASDCSMDLGLLKVIQGECGLEA</sequence>
<protein>
    <submittedName>
        <fullName evidence="2">Uncharacterized protein</fullName>
    </submittedName>
</protein>
<feature type="transmembrane region" description="Helical" evidence="1">
    <location>
        <begin position="69"/>
        <end position="89"/>
    </location>
</feature>
<gene>
    <name evidence="2" type="ORF">NE237_016008</name>
</gene>
<name>A0A9Q0KF33_9MAGN</name>
<keyword evidence="3" id="KW-1185">Reference proteome</keyword>
<organism evidence="2 3">
    <name type="scientific">Protea cynaroides</name>
    <dbReference type="NCBI Taxonomy" id="273540"/>
    <lineage>
        <taxon>Eukaryota</taxon>
        <taxon>Viridiplantae</taxon>
        <taxon>Streptophyta</taxon>
        <taxon>Embryophyta</taxon>
        <taxon>Tracheophyta</taxon>
        <taxon>Spermatophyta</taxon>
        <taxon>Magnoliopsida</taxon>
        <taxon>Proteales</taxon>
        <taxon>Proteaceae</taxon>
        <taxon>Protea</taxon>
    </lineage>
</organism>
<proteinExistence type="predicted"/>
<dbReference type="Proteomes" id="UP001141806">
    <property type="component" value="Unassembled WGS sequence"/>
</dbReference>
<evidence type="ECO:0000313" key="3">
    <source>
        <dbReference type="Proteomes" id="UP001141806"/>
    </source>
</evidence>
<reference evidence="2" key="1">
    <citation type="journal article" date="2023" name="Plant J.">
        <title>The genome of the king protea, Protea cynaroides.</title>
        <authorList>
            <person name="Chang J."/>
            <person name="Duong T.A."/>
            <person name="Schoeman C."/>
            <person name="Ma X."/>
            <person name="Roodt D."/>
            <person name="Barker N."/>
            <person name="Li Z."/>
            <person name="Van de Peer Y."/>
            <person name="Mizrachi E."/>
        </authorList>
    </citation>
    <scope>NUCLEOTIDE SEQUENCE</scope>
    <source>
        <tissue evidence="2">Young leaves</tissue>
    </source>
</reference>
<accession>A0A9Q0KF33</accession>
<evidence type="ECO:0000256" key="1">
    <source>
        <dbReference type="SAM" id="Phobius"/>
    </source>
</evidence>
<keyword evidence="1" id="KW-0812">Transmembrane</keyword>
<comment type="caution">
    <text evidence="2">The sequence shown here is derived from an EMBL/GenBank/DDBJ whole genome shotgun (WGS) entry which is preliminary data.</text>
</comment>